<keyword evidence="6" id="KW-0472">Membrane</keyword>
<dbReference type="Proteomes" id="UP000006054">
    <property type="component" value="Chromosome"/>
</dbReference>
<dbReference type="InterPro" id="IPR000209">
    <property type="entry name" value="Peptidase_S8/S53_dom"/>
</dbReference>
<dbReference type="CDD" id="cd00146">
    <property type="entry name" value="PKD"/>
    <property type="match status" value="4"/>
</dbReference>
<dbReference type="Pfam" id="PF18911">
    <property type="entry name" value="PKD_4"/>
    <property type="match status" value="4"/>
</dbReference>
<dbReference type="Pfam" id="PF00082">
    <property type="entry name" value="Peptidase_S8"/>
    <property type="match status" value="1"/>
</dbReference>
<dbReference type="InterPro" id="IPR022398">
    <property type="entry name" value="Peptidase_S8_His-AS"/>
</dbReference>
<feature type="domain" description="PKD" evidence="7">
    <location>
        <begin position="1438"/>
        <end position="1496"/>
    </location>
</feature>
<dbReference type="SUPFAM" id="SSF49299">
    <property type="entry name" value="PKD domain"/>
    <property type="match status" value="4"/>
</dbReference>
<evidence type="ECO:0000313" key="9">
    <source>
        <dbReference type="Proteomes" id="UP000006054"/>
    </source>
</evidence>
<keyword evidence="6" id="KW-0812">Transmembrane</keyword>
<keyword evidence="3 5" id="KW-0378">Hydrolase</keyword>
<keyword evidence="2 5" id="KW-0645">Protease</keyword>
<feature type="transmembrane region" description="Helical" evidence="6">
    <location>
        <begin position="12"/>
        <end position="36"/>
    </location>
</feature>
<organism evidence="8 9">
    <name type="scientific">Bernardetia litoralis (strain ATCC 23117 / DSM 6794 / NBRC 15988 / NCIMB 1366 / Fx l1 / Sio-4)</name>
    <name type="common">Flexibacter litoralis</name>
    <dbReference type="NCBI Taxonomy" id="880071"/>
    <lineage>
        <taxon>Bacteria</taxon>
        <taxon>Pseudomonadati</taxon>
        <taxon>Bacteroidota</taxon>
        <taxon>Cytophagia</taxon>
        <taxon>Cytophagales</taxon>
        <taxon>Bernardetiaceae</taxon>
        <taxon>Bernardetia</taxon>
    </lineage>
</organism>
<dbReference type="InterPro" id="IPR035986">
    <property type="entry name" value="PKD_dom_sf"/>
</dbReference>
<dbReference type="SMART" id="SM00089">
    <property type="entry name" value="PKD"/>
    <property type="match status" value="4"/>
</dbReference>
<feature type="active site" description="Charge relay system" evidence="5">
    <location>
        <position position="180"/>
    </location>
</feature>
<evidence type="ECO:0000259" key="7">
    <source>
        <dbReference type="PROSITE" id="PS50093"/>
    </source>
</evidence>
<accession>I4ALW1</accession>
<dbReference type="PROSITE" id="PS00136">
    <property type="entry name" value="SUBTILASE_ASP"/>
    <property type="match status" value="1"/>
</dbReference>
<dbReference type="HOGENOM" id="CLU_254279_0_0_10"/>
<dbReference type="Pfam" id="PF18962">
    <property type="entry name" value="Por_Secre_tail"/>
    <property type="match status" value="1"/>
</dbReference>
<dbReference type="PROSITE" id="PS51892">
    <property type="entry name" value="SUBTILASE"/>
    <property type="match status" value="1"/>
</dbReference>
<evidence type="ECO:0000256" key="3">
    <source>
        <dbReference type="ARBA" id="ARBA00022801"/>
    </source>
</evidence>
<evidence type="ECO:0000256" key="2">
    <source>
        <dbReference type="ARBA" id="ARBA00022670"/>
    </source>
</evidence>
<feature type="domain" description="PKD" evidence="7">
    <location>
        <begin position="956"/>
        <end position="1011"/>
    </location>
</feature>
<keyword evidence="4 5" id="KW-0720">Serine protease</keyword>
<dbReference type="InterPro" id="IPR022409">
    <property type="entry name" value="PKD/Chitinase_dom"/>
</dbReference>
<feature type="active site" description="Charge relay system" evidence="5">
    <location>
        <position position="390"/>
    </location>
</feature>
<dbReference type="Gene3D" id="2.60.40.10">
    <property type="entry name" value="Immunoglobulins"/>
    <property type="match status" value="4"/>
</dbReference>
<dbReference type="STRING" id="880071.Fleli_2582"/>
<dbReference type="GO" id="GO:0004252">
    <property type="term" value="F:serine-type endopeptidase activity"/>
    <property type="evidence" value="ECO:0007669"/>
    <property type="project" value="UniProtKB-UniRule"/>
</dbReference>
<name>I4ALW1_BERLS</name>
<keyword evidence="6" id="KW-1133">Transmembrane helix</keyword>
<dbReference type="InterPro" id="IPR015500">
    <property type="entry name" value="Peptidase_S8_subtilisin-rel"/>
</dbReference>
<dbReference type="eggNOG" id="COG1404">
    <property type="taxonomic scope" value="Bacteria"/>
</dbReference>
<evidence type="ECO:0000256" key="4">
    <source>
        <dbReference type="ARBA" id="ARBA00022825"/>
    </source>
</evidence>
<dbReference type="InterPro" id="IPR013783">
    <property type="entry name" value="Ig-like_fold"/>
</dbReference>
<dbReference type="eggNOG" id="COG3291">
    <property type="taxonomic scope" value="Bacteria"/>
</dbReference>
<dbReference type="InterPro" id="IPR036852">
    <property type="entry name" value="Peptidase_S8/S53_dom_sf"/>
</dbReference>
<dbReference type="PROSITE" id="PS50093">
    <property type="entry name" value="PKD"/>
    <property type="match status" value="4"/>
</dbReference>
<dbReference type="InterPro" id="IPR026444">
    <property type="entry name" value="Secre_tail"/>
</dbReference>
<dbReference type="SUPFAM" id="SSF52743">
    <property type="entry name" value="Subtilisin-like"/>
    <property type="match status" value="1"/>
</dbReference>
<dbReference type="PANTHER" id="PTHR43806">
    <property type="entry name" value="PEPTIDASE S8"/>
    <property type="match status" value="1"/>
</dbReference>
<dbReference type="NCBIfam" id="TIGR04183">
    <property type="entry name" value="Por_Secre_tail"/>
    <property type="match status" value="1"/>
</dbReference>
<dbReference type="OrthoDB" id="9813435at2"/>
<dbReference type="Gene3D" id="3.40.50.200">
    <property type="entry name" value="Peptidase S8/S53 domain"/>
    <property type="match status" value="1"/>
</dbReference>
<feature type="domain" description="PKD" evidence="7">
    <location>
        <begin position="1279"/>
        <end position="1334"/>
    </location>
</feature>
<proteinExistence type="inferred from homology"/>
<dbReference type="EMBL" id="CP003345">
    <property type="protein sequence ID" value="AFM04946.1"/>
    <property type="molecule type" value="Genomic_DNA"/>
</dbReference>
<dbReference type="GO" id="GO:0006508">
    <property type="term" value="P:proteolysis"/>
    <property type="evidence" value="ECO:0007669"/>
    <property type="project" value="UniProtKB-KW"/>
</dbReference>
<sequence precursor="true">MYINLPKVNKNIFLLVTTIVCLLFFLLPISSIAQYLPDNFEDIKPLENKLMVKIKSNTVNKLEQASASFKAKKVERRFNLPSVDTKQLSTKKISATTVRLQDWYEIEISASSTVQEAIHYYQSQDFVEYAEPIYPNYILAPPYIPNDTSISLQWQLYVGQLYAAWGLHKGDTNTVIGIVDTGVNYNHTQLKNQIQVNYAEKYGQIGVDDDNNGFIDDSLGYSFGYMNPNVADYQGHGTGVAGMAAATTDDGLGIAGTSFNCRILPVGVISSSYQIINMYDGILYAAENGCKVINVSIGRPNLGFQWEQDVIDYVTLVKDVLVVAAAGNTPQELDFYPASYKHVLSVANSDGADNRYSTATFSNYIDVMAPGARVLTANANGSQTYAWGSSYSSPFVAGIAGLVRSAFPNLSADQAGELIRITADDKYSQSANAPFFEKLGTGRVNAFRALSEESSAKAIRMDNFSYFGRNGQAAFSGDTITLEADFINYLNPITQNGKIIISSSSPNIRVLDSVFDIGEMTTLQQKNNASSPFRFIVNQDAPLDLDVKFRLGFSDTDYSDYQYFSIPINAPYLAIPFNTINFTLTGNGRAAYYDIYNRLGGGVKSNNSQTLQEGGLIIGKSATNVSDNVLTNMSGIVKDDDLKMIDIPRITEKTPFFTKATSEFADTLGAIIPPVGVHVRHTVKGRTNTPHHQYIILEYEFTNISGAVMDSMNVGLYYDWNLGDYTRNFADWDNAREFGYVFGAGTSGYAGIKAISDNKTYFALDFQNVGGDNINVNDGFTSAEKYQSVSTGISRKRAGFNIGGGDVAHTVGTVLHNFGINETRKVTFVVMIAPTLAALRDAHDAAVLATDPLSSISPTPVVNNTLCENTSYTITPQGGTNFRLYDIANTQIPIQSGTSFTLTPADLGRVFYVTNTDSVLEGDYTTLRFSTRTAIADFISPAQLNLDEFNSIRLQDASQNAVSWLWNFGNGQTSTSQNPFITYSSQGSYTVSLTITDIAGCTSTISKVIQAVRKSPKPIISTVSKQSCDDVPIEIRPLANGTNFKFYNTQNQLLATGRSYVVAAKSLDSLYVSNIDSLLESDKVLVKIQWVQLEASFVASPRYDTLLYDNVLFHNTSSSDFFFQSTTWDFGDGSPTQTGVTKRHTYSTQGRYKVKMTVTNDFDCSKTIEKWFYVGKVSPRPSIASSIKVCKGESVTIRPDGGTLFNFYSKLDSLPIAQGREISFNSNSNIPSILYIKGADSLIESDPVSTRLEIVRVIPNFDFPRELYLDEQTTVRFTDNTSGATSWLWNFGDGTTSTERTPSHTYNAQGDYIVTLTVRTPAGCQGTASKSLVVFRHSPRPIVNDLFVCRYDSTTIVPQGGTLYNFYNSATNDQPIHTGRVYNLGFISQPKDIWVTNLDSTLESPAVKVHIDFSRPSSDFEMSAINDTLNIFKQDTLFLEDRSNGAVWWYWNFGNEEIATTQTAQTIYKQEGEYQVILITRDSLGCIDSLSRNLVVIDTPVITGGDSNTDYQILVYPNPASDYLNTYIELETSDEISIKIYNSLGQELMTTSKEQITKKRFVFDVRKFSKGLYYVQVIMSDKVISKKVILE</sequence>
<dbReference type="PROSITE" id="PS00137">
    <property type="entry name" value="SUBTILASE_HIS"/>
    <property type="match status" value="1"/>
</dbReference>
<dbReference type="InterPro" id="IPR000601">
    <property type="entry name" value="PKD_dom"/>
</dbReference>
<dbReference type="KEGG" id="fli:Fleli_2582"/>
<evidence type="ECO:0000256" key="5">
    <source>
        <dbReference type="PROSITE-ProRule" id="PRU01240"/>
    </source>
</evidence>
<dbReference type="InterPro" id="IPR023827">
    <property type="entry name" value="Peptidase_S8_Asp-AS"/>
</dbReference>
<dbReference type="InterPro" id="IPR050131">
    <property type="entry name" value="Peptidase_S8_subtilisin-like"/>
</dbReference>
<evidence type="ECO:0000256" key="6">
    <source>
        <dbReference type="SAM" id="Phobius"/>
    </source>
</evidence>
<evidence type="ECO:0000313" key="8">
    <source>
        <dbReference type="EMBL" id="AFM04946.1"/>
    </source>
</evidence>
<dbReference type="PRINTS" id="PR00723">
    <property type="entry name" value="SUBTILISIN"/>
</dbReference>
<reference evidence="9" key="1">
    <citation type="submission" date="2012-06" db="EMBL/GenBank/DDBJ databases">
        <title>The complete genome of Flexibacter litoralis DSM 6794.</title>
        <authorList>
            <person name="Lucas S."/>
            <person name="Copeland A."/>
            <person name="Lapidus A."/>
            <person name="Glavina del Rio T."/>
            <person name="Dalin E."/>
            <person name="Tice H."/>
            <person name="Bruce D."/>
            <person name="Goodwin L."/>
            <person name="Pitluck S."/>
            <person name="Peters L."/>
            <person name="Ovchinnikova G."/>
            <person name="Lu M."/>
            <person name="Kyrpides N."/>
            <person name="Mavromatis K."/>
            <person name="Ivanova N."/>
            <person name="Brettin T."/>
            <person name="Detter J.C."/>
            <person name="Han C."/>
            <person name="Larimer F."/>
            <person name="Land M."/>
            <person name="Hauser L."/>
            <person name="Markowitz V."/>
            <person name="Cheng J.-F."/>
            <person name="Hugenholtz P."/>
            <person name="Woyke T."/>
            <person name="Wu D."/>
            <person name="Spring S."/>
            <person name="Lang E."/>
            <person name="Kopitz M."/>
            <person name="Brambilla E."/>
            <person name="Klenk H.-P."/>
            <person name="Eisen J.A."/>
        </authorList>
    </citation>
    <scope>NUCLEOTIDE SEQUENCE [LARGE SCALE GENOMIC DNA]</scope>
    <source>
        <strain evidence="9">ATCC 23117 / DSM 6794 / NBRC 15988 / NCIMB 1366 / Sio-4</strain>
    </source>
</reference>
<protein>
    <submittedName>
        <fullName evidence="8">Subtilisin-like serine protease</fullName>
    </submittedName>
</protein>
<dbReference type="RefSeq" id="WP_014798383.1">
    <property type="nucleotide sequence ID" value="NC_018018.1"/>
</dbReference>
<keyword evidence="9" id="KW-1185">Reference proteome</keyword>
<dbReference type="PANTHER" id="PTHR43806:SF11">
    <property type="entry name" value="CEREVISIN-RELATED"/>
    <property type="match status" value="1"/>
</dbReference>
<feature type="domain" description="PKD" evidence="7">
    <location>
        <begin position="1110"/>
        <end position="1160"/>
    </location>
</feature>
<feature type="active site" description="Charge relay system" evidence="5">
    <location>
        <position position="236"/>
    </location>
</feature>
<comment type="similarity">
    <text evidence="1 5">Belongs to the peptidase S8 family.</text>
</comment>
<evidence type="ECO:0000256" key="1">
    <source>
        <dbReference type="ARBA" id="ARBA00011073"/>
    </source>
</evidence>
<gene>
    <name evidence="8" type="ordered locus">Fleli_2582</name>
</gene>